<reference evidence="5 6" key="1">
    <citation type="journal article" date="2015" name="Genome Announc.">
        <title>Expanding the biotechnology potential of lactobacilli through comparative genomics of 213 strains and associated genera.</title>
        <authorList>
            <person name="Sun Z."/>
            <person name="Harris H.M."/>
            <person name="McCann A."/>
            <person name="Guo C."/>
            <person name="Argimon S."/>
            <person name="Zhang W."/>
            <person name="Yang X."/>
            <person name="Jeffery I.B."/>
            <person name="Cooney J.C."/>
            <person name="Kagawa T.F."/>
            <person name="Liu W."/>
            <person name="Song Y."/>
            <person name="Salvetti E."/>
            <person name="Wrobel A."/>
            <person name="Rasinkangas P."/>
            <person name="Parkhill J."/>
            <person name="Rea M.C."/>
            <person name="O'Sullivan O."/>
            <person name="Ritari J."/>
            <person name="Douillard F.P."/>
            <person name="Paul Ross R."/>
            <person name="Yang R."/>
            <person name="Briner A.E."/>
            <person name="Felis G.E."/>
            <person name="de Vos W.M."/>
            <person name="Barrangou R."/>
            <person name="Klaenhammer T.R."/>
            <person name="Caufield P.W."/>
            <person name="Cui Y."/>
            <person name="Zhang H."/>
            <person name="O'Toole P.W."/>
        </authorList>
    </citation>
    <scope>NUCLEOTIDE SEQUENCE [LARGE SCALE GENOMIC DNA]</scope>
    <source>
        <strain evidence="5 6">DSM 20178</strain>
    </source>
</reference>
<feature type="compositionally biased region" description="Polar residues" evidence="2">
    <location>
        <begin position="475"/>
        <end position="496"/>
    </location>
</feature>
<feature type="domain" description="DUF4097" evidence="3">
    <location>
        <begin position="248"/>
        <end position="491"/>
    </location>
</feature>
<feature type="compositionally biased region" description="Basic and acidic residues" evidence="2">
    <location>
        <begin position="39"/>
        <end position="62"/>
    </location>
</feature>
<evidence type="ECO:0000313" key="5">
    <source>
        <dbReference type="EMBL" id="KRK12910.1"/>
    </source>
</evidence>
<evidence type="ECO:0000256" key="1">
    <source>
        <dbReference type="SAM" id="Coils"/>
    </source>
</evidence>
<feature type="region of interest" description="Disordered" evidence="2">
    <location>
        <begin position="471"/>
        <end position="496"/>
    </location>
</feature>
<keyword evidence="1" id="KW-0175">Coiled coil</keyword>
<dbReference type="Pfam" id="PF22746">
    <property type="entry name" value="SHOCT-like_DUF2089-C"/>
    <property type="match status" value="1"/>
</dbReference>
<dbReference type="Proteomes" id="UP000051984">
    <property type="component" value="Unassembled WGS sequence"/>
</dbReference>
<evidence type="ECO:0000259" key="4">
    <source>
        <dbReference type="Pfam" id="PF22746"/>
    </source>
</evidence>
<dbReference type="Pfam" id="PF13349">
    <property type="entry name" value="DUF4097"/>
    <property type="match status" value="1"/>
</dbReference>
<gene>
    <name evidence="5" type="ORF">FD51_GL002062</name>
</gene>
<dbReference type="AlphaFoldDB" id="A0A0R1EVI3"/>
<feature type="domain" description="YvlB/LiaX N-terminal" evidence="4">
    <location>
        <begin position="2"/>
        <end position="30"/>
    </location>
</feature>
<protein>
    <submittedName>
        <fullName evidence="5">Uncharacterized protein</fullName>
    </submittedName>
</protein>
<dbReference type="InterPro" id="IPR058219">
    <property type="entry name" value="LiaX"/>
</dbReference>
<dbReference type="InterPro" id="IPR025164">
    <property type="entry name" value="Toastrack_DUF4097"/>
</dbReference>
<comment type="caution">
    <text evidence="5">The sequence shown here is derived from an EMBL/GenBank/DDBJ whole genome shotgun (WGS) entry which is preliminary data.</text>
</comment>
<dbReference type="NCBIfam" id="NF038025">
    <property type="entry name" value="dapto_LiaX"/>
    <property type="match status" value="1"/>
</dbReference>
<sequence>MNERERILDLVKKGVISSEEALVLLENLAKQQGSQADSPADHTAPEDNSESDTHDQAKHDDHEDTDTDTDAALTELNTEIAEAAGALDAATTQVTSINKQIEANNEQIIVLDTMEDLEALSPEKYQKRGELKQENQKLTDQLAELNGQVESLKANLATLRHQKHDLERQKIGDKIFNDEWQKDARDVFSELGKNIGDATSQIGGFVKDTVNNVLDNVDWKNVTVTVPGLATEKFEHVFKFPDSKATILDVKVANGDVHFKPWDQPGIQVEAAIKLYGKMDAPTPLDAFNDRSRIDVTDDHFSFQVPNKRVQADLVISLPKRSYDHVAVRLLNGSADLTGMSGKDFYVKSTNGQMTFTNIDGVMIESEGVNGSIKVQGGHTHDLLLTTVNGDVSVDADPATAALKTVNGTVRATYHTDFTKIEGTSMNGNVKVAVPASIALNGEARTHFGSIKSRLSNVTEPAKGIKRFELERPGTGSSELKLNTTSGNIQLKDSND</sequence>
<accession>A0A0R1EVI3</accession>
<evidence type="ECO:0000256" key="2">
    <source>
        <dbReference type="SAM" id="MobiDB-lite"/>
    </source>
</evidence>
<proteinExistence type="predicted"/>
<feature type="region of interest" description="Disordered" evidence="2">
    <location>
        <begin position="30"/>
        <end position="67"/>
    </location>
</feature>
<dbReference type="RefSeq" id="WP_010489403.1">
    <property type="nucleotide sequence ID" value="NZ_AZCT01000003.1"/>
</dbReference>
<dbReference type="EMBL" id="AZCT01000003">
    <property type="protein sequence ID" value="KRK12910.1"/>
    <property type="molecule type" value="Genomic_DNA"/>
</dbReference>
<dbReference type="InterPro" id="IPR053959">
    <property type="entry name" value="YvlB/LiaX_N"/>
</dbReference>
<evidence type="ECO:0000259" key="3">
    <source>
        <dbReference type="Pfam" id="PF13349"/>
    </source>
</evidence>
<dbReference type="eggNOG" id="COG3595">
    <property type="taxonomic scope" value="Bacteria"/>
</dbReference>
<evidence type="ECO:0000313" key="6">
    <source>
        <dbReference type="Proteomes" id="UP000051984"/>
    </source>
</evidence>
<dbReference type="eggNOG" id="COG2433">
    <property type="taxonomic scope" value="Bacteria"/>
</dbReference>
<feature type="coiled-coil region" evidence="1">
    <location>
        <begin position="128"/>
        <end position="169"/>
    </location>
</feature>
<organism evidence="5 6">
    <name type="scientific">Lacticaseibacillus zeae DSM 20178 = KCTC 3804</name>
    <dbReference type="NCBI Taxonomy" id="1423816"/>
    <lineage>
        <taxon>Bacteria</taxon>
        <taxon>Bacillati</taxon>
        <taxon>Bacillota</taxon>
        <taxon>Bacilli</taxon>
        <taxon>Lactobacillales</taxon>
        <taxon>Lactobacillaceae</taxon>
        <taxon>Lacticaseibacillus</taxon>
    </lineage>
</organism>
<dbReference type="PATRIC" id="fig|1423816.3.peg.2139"/>
<name>A0A0R1EVI3_LACZE</name>
<dbReference type="Gene3D" id="1.10.287.1490">
    <property type="match status" value="1"/>
</dbReference>